<reference evidence="10" key="1">
    <citation type="journal article" date="2023" name="G3 (Bethesda)">
        <title>Whole genome assemblies of Zophobas morio and Tenebrio molitor.</title>
        <authorList>
            <person name="Kaur S."/>
            <person name="Stinson S.A."/>
            <person name="diCenzo G.C."/>
        </authorList>
    </citation>
    <scope>NUCLEOTIDE SEQUENCE</scope>
    <source>
        <strain evidence="10">QUZm001</strain>
    </source>
</reference>
<proteinExistence type="predicted"/>
<dbReference type="PROSITE" id="PS50865">
    <property type="entry name" value="ZF_MYND_2"/>
    <property type="match status" value="1"/>
</dbReference>
<comment type="caution">
    <text evidence="10">The sequence shown here is derived from an EMBL/GenBank/DDBJ whole genome shotgun (WGS) entry which is preliminary data.</text>
</comment>
<feature type="domain" description="QLQ" evidence="9">
    <location>
        <begin position="640"/>
        <end position="680"/>
    </location>
</feature>
<feature type="region of interest" description="Disordered" evidence="7">
    <location>
        <begin position="362"/>
        <end position="394"/>
    </location>
</feature>
<feature type="compositionally biased region" description="Polar residues" evidence="7">
    <location>
        <begin position="687"/>
        <end position="721"/>
    </location>
</feature>
<dbReference type="EMBL" id="JALNTZ010000007">
    <property type="protein sequence ID" value="KAJ3644633.1"/>
    <property type="molecule type" value="Genomic_DNA"/>
</dbReference>
<accession>A0AA38M6C4</accession>
<keyword evidence="11" id="KW-1185">Reference proteome</keyword>
<evidence type="ECO:0000256" key="5">
    <source>
        <dbReference type="ARBA" id="ARBA00023242"/>
    </source>
</evidence>
<dbReference type="InterPro" id="IPR002893">
    <property type="entry name" value="Znf_MYND"/>
</dbReference>
<keyword evidence="2" id="KW-0479">Metal-binding</keyword>
<dbReference type="SUPFAM" id="SSF144232">
    <property type="entry name" value="HIT/MYND zinc finger-like"/>
    <property type="match status" value="1"/>
</dbReference>
<feature type="domain" description="MYND-type" evidence="8">
    <location>
        <begin position="854"/>
        <end position="886"/>
    </location>
</feature>
<evidence type="ECO:0000259" key="9">
    <source>
        <dbReference type="PROSITE" id="PS51666"/>
    </source>
</evidence>
<dbReference type="InterPro" id="IPR014978">
    <property type="entry name" value="Gln-Leu-Gln_QLQ"/>
</dbReference>
<dbReference type="Pfam" id="PF01753">
    <property type="entry name" value="zf-MYND"/>
    <property type="match status" value="1"/>
</dbReference>
<evidence type="ECO:0000256" key="2">
    <source>
        <dbReference type="ARBA" id="ARBA00022723"/>
    </source>
</evidence>
<evidence type="ECO:0000256" key="4">
    <source>
        <dbReference type="ARBA" id="ARBA00022833"/>
    </source>
</evidence>
<dbReference type="GO" id="GO:0008270">
    <property type="term" value="F:zinc ion binding"/>
    <property type="evidence" value="ECO:0007669"/>
    <property type="project" value="UniProtKB-KW"/>
</dbReference>
<evidence type="ECO:0000313" key="11">
    <source>
        <dbReference type="Proteomes" id="UP001168821"/>
    </source>
</evidence>
<evidence type="ECO:0000259" key="8">
    <source>
        <dbReference type="PROSITE" id="PS50865"/>
    </source>
</evidence>
<gene>
    <name evidence="10" type="ORF">Zmor_022350</name>
</gene>
<sequence>MKTDEAQTILIEWQTEPFTEKVLRQLHEIPQVVINRESVIRHTRADHNVPDISNIASYVECTSESTRELHASAYEDDNIENELTRMFSNEHDKPIETKEPQVTAPISKKHKRRAALKKLVELFGSALDDLEEPTPRKRIRKRRRHTLPVSLPINPEILTPLRVKEKRRSEPDPGTCKKVVRTNVARTVEVTYSRVTHLVLPPVYHETARVTYSDHEMETAFVVGQPQTGHSETAKATQKMTTFIDLTTEEENTVMEFSGIKVAVKGEYFKGENKAPSMPSLSPNKPPDATKGEQVILTQRPPPPGKQPELEIFPVETGGSAPIVFTQNIVVARATNAGAGHQQPTVGNKAVAQVVPLKEKIHGQKRPSVESSKTMEAPLVPSRRKCSTDKTGLPDHFNVPLSGIQQQPTLNQAPDLRQVNASVLDELVQWEAAKKRALIQSQAPTGYPVCRPNFQVPPQWQWSTVNNPQIVQRPNAEPTYSQLPPRLVRLLSVPTDFTLISNSMCAERLYPHVNKFVQWRCNASQFHEKSRLYVTPADFKEHSNKFMAYFNSLRVVFSRNMVKELSGVEVRDFNIHQILTYLSVKIVEGNRTVTVFRICSTLYSMLGPVEAELNTPFLRKLFTTIKTSVQKMEEKSKKALFTAAQLQVLQTQIREYNHIQNWLSANIGSVPLRVRIPPQKKQPPQQNAQRWQRSAVTETTRNVPQETNASTGESTTAQAPESVTDKNAPAQNRESVAEPNTQTPVVPENPQTKKNVQESQECNKEQTAVPTNEVNSVKNESKDGKDEEVIDLTWIEDGDQEEILEEIIECKYFPFKAENYEESEVVAREVVSPTDSGLGSPVAQSDSDGFKCLCGNKAIYVCACNSSMYCSSDCQGRDWVYHQKLCHKMKS</sequence>
<feature type="compositionally biased region" description="Polar residues" evidence="7">
    <location>
        <begin position="729"/>
        <end position="778"/>
    </location>
</feature>
<keyword evidence="5" id="KW-0539">Nucleus</keyword>
<evidence type="ECO:0000256" key="3">
    <source>
        <dbReference type="ARBA" id="ARBA00022771"/>
    </source>
</evidence>
<dbReference type="Proteomes" id="UP001168821">
    <property type="component" value="Unassembled WGS sequence"/>
</dbReference>
<feature type="region of interest" description="Disordered" evidence="7">
    <location>
        <begin position="676"/>
        <end position="785"/>
    </location>
</feature>
<name>A0AA38M6C4_9CUCU</name>
<feature type="compositionally biased region" description="Low complexity" evidence="7">
    <location>
        <begin position="677"/>
        <end position="686"/>
    </location>
</feature>
<feature type="region of interest" description="Disordered" evidence="7">
    <location>
        <begin position="272"/>
        <end position="307"/>
    </location>
</feature>
<dbReference type="GO" id="GO:0005524">
    <property type="term" value="F:ATP binding"/>
    <property type="evidence" value="ECO:0007669"/>
    <property type="project" value="InterPro"/>
</dbReference>
<protein>
    <recommendedName>
        <fullName evidence="12">MYND-type domain-containing protein</fullName>
    </recommendedName>
</protein>
<evidence type="ECO:0000256" key="7">
    <source>
        <dbReference type="SAM" id="MobiDB-lite"/>
    </source>
</evidence>
<comment type="subcellular location">
    <subcellularLocation>
        <location evidence="1">Nucleus</location>
    </subcellularLocation>
</comment>
<dbReference type="AlphaFoldDB" id="A0AA38M6C4"/>
<dbReference type="PROSITE" id="PS51666">
    <property type="entry name" value="QLQ"/>
    <property type="match status" value="1"/>
</dbReference>
<organism evidence="10 11">
    <name type="scientific">Zophobas morio</name>
    <dbReference type="NCBI Taxonomy" id="2755281"/>
    <lineage>
        <taxon>Eukaryota</taxon>
        <taxon>Metazoa</taxon>
        <taxon>Ecdysozoa</taxon>
        <taxon>Arthropoda</taxon>
        <taxon>Hexapoda</taxon>
        <taxon>Insecta</taxon>
        <taxon>Pterygota</taxon>
        <taxon>Neoptera</taxon>
        <taxon>Endopterygota</taxon>
        <taxon>Coleoptera</taxon>
        <taxon>Polyphaga</taxon>
        <taxon>Cucujiformia</taxon>
        <taxon>Tenebrionidae</taxon>
        <taxon>Zophobas</taxon>
    </lineage>
</organism>
<evidence type="ECO:0000256" key="1">
    <source>
        <dbReference type="ARBA" id="ARBA00004123"/>
    </source>
</evidence>
<dbReference type="GO" id="GO:0006355">
    <property type="term" value="P:regulation of DNA-templated transcription"/>
    <property type="evidence" value="ECO:0007669"/>
    <property type="project" value="InterPro"/>
</dbReference>
<evidence type="ECO:0000313" key="10">
    <source>
        <dbReference type="EMBL" id="KAJ3644633.1"/>
    </source>
</evidence>
<keyword evidence="4" id="KW-0862">Zinc</keyword>
<keyword evidence="3 6" id="KW-0863">Zinc-finger</keyword>
<evidence type="ECO:0008006" key="12">
    <source>
        <dbReference type="Google" id="ProtNLM"/>
    </source>
</evidence>
<evidence type="ECO:0000256" key="6">
    <source>
        <dbReference type="PROSITE-ProRule" id="PRU00134"/>
    </source>
</evidence>
<dbReference type="GO" id="GO:0005634">
    <property type="term" value="C:nucleus"/>
    <property type="evidence" value="ECO:0007669"/>
    <property type="project" value="UniProtKB-SubCell"/>
</dbReference>